<evidence type="ECO:0000259" key="2">
    <source>
        <dbReference type="Pfam" id="PF09917"/>
    </source>
</evidence>
<organism evidence="3 4">
    <name type="scientific">Limimaricola cinnabarinus LL-001</name>
    <dbReference type="NCBI Taxonomy" id="1337093"/>
    <lineage>
        <taxon>Bacteria</taxon>
        <taxon>Pseudomonadati</taxon>
        <taxon>Pseudomonadota</taxon>
        <taxon>Alphaproteobacteria</taxon>
        <taxon>Rhodobacterales</taxon>
        <taxon>Paracoccaceae</taxon>
        <taxon>Limimaricola</taxon>
    </lineage>
</organism>
<evidence type="ECO:0000313" key="4">
    <source>
        <dbReference type="Proteomes" id="UP000016566"/>
    </source>
</evidence>
<gene>
    <name evidence="3" type="ORF">MBELCI_0131</name>
</gene>
<proteinExistence type="predicted"/>
<feature type="signal peptide" evidence="1">
    <location>
        <begin position="1"/>
        <end position="27"/>
    </location>
</feature>
<dbReference type="PANTHER" id="PTHR36919:SF2">
    <property type="entry name" value="BLL6627 PROTEIN"/>
    <property type="match status" value="1"/>
</dbReference>
<dbReference type="EMBL" id="BATB01000001">
    <property type="protein sequence ID" value="GAD54079.1"/>
    <property type="molecule type" value="Genomic_DNA"/>
</dbReference>
<dbReference type="eggNOG" id="COG4731">
    <property type="taxonomic scope" value="Bacteria"/>
</dbReference>
<dbReference type="STRING" id="1337093.MBELCI_0131"/>
<evidence type="ECO:0000313" key="3">
    <source>
        <dbReference type="EMBL" id="GAD54079.1"/>
    </source>
</evidence>
<dbReference type="Proteomes" id="UP000016566">
    <property type="component" value="Unassembled WGS sequence"/>
</dbReference>
<name>U3A8S8_9RHOB</name>
<accession>U3A8S8</accession>
<reference evidence="3" key="1">
    <citation type="journal article" date="2013" name="Genome Announc.">
        <title>Draft Genome Sequence of Loktanella cinnabarina LL-001T, Isolated from Deep-Sea Floor Sediment.</title>
        <authorList>
            <person name="Nishi S."/>
            <person name="Tsubouchi T."/>
            <person name="Takaki Y."/>
            <person name="Koyanagi R."/>
            <person name="Satoh N."/>
            <person name="Maruyama T."/>
            <person name="Hatada Y."/>
        </authorList>
    </citation>
    <scope>NUCLEOTIDE SEQUENCE [LARGE SCALE GENOMIC DNA]</scope>
    <source>
        <strain evidence="3">LL-001</strain>
    </source>
</reference>
<protein>
    <recommendedName>
        <fullName evidence="2">DUF2147 domain-containing protein</fullName>
    </recommendedName>
</protein>
<dbReference type="InterPro" id="IPR019223">
    <property type="entry name" value="DUF2147"/>
</dbReference>
<comment type="caution">
    <text evidence="3">The sequence shown here is derived from an EMBL/GenBank/DDBJ whole genome shotgun (WGS) entry which is preliminary data.</text>
</comment>
<dbReference type="AlphaFoldDB" id="U3A8S8"/>
<evidence type="ECO:0000256" key="1">
    <source>
        <dbReference type="SAM" id="SignalP"/>
    </source>
</evidence>
<dbReference type="Gene3D" id="2.40.128.520">
    <property type="match status" value="1"/>
</dbReference>
<keyword evidence="4" id="KW-1185">Reference proteome</keyword>
<feature type="domain" description="DUF2147" evidence="2">
    <location>
        <begin position="32"/>
        <end position="133"/>
    </location>
</feature>
<dbReference type="PANTHER" id="PTHR36919">
    <property type="entry name" value="BLR1215 PROTEIN"/>
    <property type="match status" value="1"/>
</dbReference>
<dbReference type="Pfam" id="PF09917">
    <property type="entry name" value="DUF2147"/>
    <property type="match status" value="1"/>
</dbReference>
<keyword evidence="1" id="KW-0732">Signal</keyword>
<feature type="chain" id="PRO_5004639111" description="DUF2147 domain-containing protein" evidence="1">
    <location>
        <begin position="28"/>
        <end position="136"/>
    </location>
</feature>
<sequence>MIEEETIMKRLALAVCALIGMAGAAAADPLEGIWRTAPDDNGNSGLVQVVPCGAQLCGQLVKAFGPGGAEIASPNLGRNIISETVAKGGGEYRGRLFAPDNGKTYNSKLMLAGDRLSVSGCVLGFCREGGVWQKVQ</sequence>